<dbReference type="KEGG" id="cthu:HUR95_02020"/>
<dbReference type="EMBL" id="CP082237">
    <property type="protein sequence ID" value="QZT34217.1"/>
    <property type="molecule type" value="Genomic_DNA"/>
</dbReference>
<evidence type="ECO:0000313" key="2">
    <source>
        <dbReference type="EMBL" id="QZT34217.1"/>
    </source>
</evidence>
<accession>F5L476</accession>
<dbReference type="AlphaFoldDB" id="F5L476"/>
<reference evidence="1 3" key="1">
    <citation type="journal article" date="2011" name="J. Bacteriol.">
        <title>Draft genome sequence of the thermoalkaliphilic Caldalkalibacillus thermarum strain TA2.A1.</title>
        <authorList>
            <person name="Kalamorz F."/>
            <person name="Keis S."/>
            <person name="McMillan D.G."/>
            <person name="Olsson K."/>
            <person name="Stanton J.A."/>
            <person name="Stockwell P."/>
            <person name="Black M.A."/>
            <person name="Klingeman D.M."/>
            <person name="Land M.L."/>
            <person name="Han C.S."/>
            <person name="Martin S.L."/>
            <person name="Becher S.A."/>
            <person name="Peddie C.J."/>
            <person name="Morgan H.W."/>
            <person name="Matthies D."/>
            <person name="Preiss L."/>
            <person name="Meier T."/>
            <person name="Brown S.D."/>
            <person name="Cook G.M."/>
        </authorList>
    </citation>
    <scope>NUCLEOTIDE SEQUENCE [LARGE SCALE GENOMIC DNA]</scope>
    <source>
        <strain evidence="1 3">TA2.A1</strain>
    </source>
</reference>
<dbReference type="GO" id="GO:0046983">
    <property type="term" value="F:protein dimerization activity"/>
    <property type="evidence" value="ECO:0007669"/>
    <property type="project" value="InterPro"/>
</dbReference>
<proteinExistence type="predicted"/>
<evidence type="ECO:0000313" key="3">
    <source>
        <dbReference type="Proteomes" id="UP000010716"/>
    </source>
</evidence>
<evidence type="ECO:0000313" key="4">
    <source>
        <dbReference type="Proteomes" id="UP000825179"/>
    </source>
</evidence>
<dbReference type="EMBL" id="AFCE01000075">
    <property type="protein sequence ID" value="EGL83864.1"/>
    <property type="molecule type" value="Genomic_DNA"/>
</dbReference>
<dbReference type="InterPro" id="IPR036638">
    <property type="entry name" value="HLH_DNA-bd_sf"/>
</dbReference>
<name>F5L476_CALTT</name>
<dbReference type="GO" id="GO:0043937">
    <property type="term" value="P:regulation of sporulation"/>
    <property type="evidence" value="ECO:0007669"/>
    <property type="project" value="InterPro"/>
</dbReference>
<protein>
    <submittedName>
        <fullName evidence="2">Aspartyl-phosphate phosphatase Spo0E family protein</fullName>
    </submittedName>
    <submittedName>
        <fullName evidence="1">Sporulation stage 0, Spo0E-like regulatory phosphatase</fullName>
    </submittedName>
</protein>
<dbReference type="Gene3D" id="4.10.280.10">
    <property type="entry name" value="Helix-loop-helix DNA-binding domain"/>
    <property type="match status" value="1"/>
</dbReference>
<gene>
    <name evidence="1" type="ORF">CathTA2_0588</name>
    <name evidence="2" type="ORF">HUR95_02020</name>
</gene>
<keyword evidence="4" id="KW-1185">Reference proteome</keyword>
<dbReference type="Proteomes" id="UP000825179">
    <property type="component" value="Chromosome"/>
</dbReference>
<dbReference type="RefSeq" id="WP_007502946.1">
    <property type="nucleotide sequence ID" value="NZ_AFCE01000075.1"/>
</dbReference>
<sequence length="54" mass="6339">MSLLEQIEKLREKLNQAANPQGCLTHEEVLKLSQELDRLILQYVKSRKHPEKPD</sequence>
<dbReference type="Proteomes" id="UP000010716">
    <property type="component" value="Unassembled WGS sequence"/>
</dbReference>
<dbReference type="Pfam" id="PF09388">
    <property type="entry name" value="SpoOE-like"/>
    <property type="match status" value="1"/>
</dbReference>
<reference evidence="2" key="3">
    <citation type="submission" date="2021-08" db="EMBL/GenBank/DDBJ databases">
        <authorList>
            <person name="de Jong S."/>
            <person name="van den Broek M."/>
            <person name="Merkel A."/>
            <person name="de la Torre Cortes P."/>
            <person name="Kalamorz F."/>
            <person name="Cook G."/>
            <person name="van Loosdrecht M."/>
            <person name="McMillan D."/>
        </authorList>
    </citation>
    <scope>NUCLEOTIDE SEQUENCE</scope>
    <source>
        <strain evidence="2">TA2.A1</strain>
    </source>
</reference>
<reference evidence="2 4" key="2">
    <citation type="journal article" date="2020" name="Extremophiles">
        <title>Genomic analysis of Caldalkalibacillus thermarum TA2.A1 reveals aerobic alkaliphilic metabolism and evolutionary hallmarks linking alkaliphilic bacteria and plant life.</title>
        <authorList>
            <person name="de Jong S.I."/>
            <person name="van den Broek M.A."/>
            <person name="Merkel A.Y."/>
            <person name="de la Torre Cortes P."/>
            <person name="Kalamorz F."/>
            <person name="Cook G.M."/>
            <person name="van Loosdrecht M.C.M."/>
            <person name="McMillan D.G.G."/>
        </authorList>
    </citation>
    <scope>NUCLEOTIDE SEQUENCE [LARGE SCALE GENOMIC DNA]</scope>
    <source>
        <strain evidence="2 4">TA2.A1</strain>
    </source>
</reference>
<organism evidence="1 3">
    <name type="scientific">Caldalkalibacillus thermarum (strain TA2.A1)</name>
    <dbReference type="NCBI Taxonomy" id="986075"/>
    <lineage>
        <taxon>Bacteria</taxon>
        <taxon>Bacillati</taxon>
        <taxon>Bacillota</taxon>
        <taxon>Bacilli</taxon>
        <taxon>Bacillales</taxon>
        <taxon>Bacillaceae</taxon>
        <taxon>Caldalkalibacillus</taxon>
    </lineage>
</organism>
<evidence type="ECO:0000313" key="1">
    <source>
        <dbReference type="EMBL" id="EGL83864.1"/>
    </source>
</evidence>
<dbReference type="InterPro" id="IPR037208">
    <property type="entry name" value="Spo0E-like_sf"/>
</dbReference>
<dbReference type="SUPFAM" id="SSF140500">
    <property type="entry name" value="BAS1536-like"/>
    <property type="match status" value="1"/>
</dbReference>
<dbReference type="InterPro" id="IPR018540">
    <property type="entry name" value="Spo0E-like"/>
</dbReference>